<dbReference type="KEGG" id="vg:65130735"/>
<dbReference type="EMBL" id="MT774397">
    <property type="protein sequence ID" value="QOR56816.1"/>
    <property type="molecule type" value="Genomic_DNA"/>
</dbReference>
<proteinExistence type="predicted"/>
<accession>A0A7M1RRC1</accession>
<name>A0A7M1RRC1_9CAUD</name>
<reference evidence="1 2" key="1">
    <citation type="submission" date="2020-07" db="EMBL/GenBank/DDBJ databases">
        <title>Taxonomic proposal: Crassvirales, a new order of highly abundant and diverse bacterial viruses.</title>
        <authorList>
            <person name="Shkoporov A.N."/>
            <person name="Stockdale S.R."/>
            <person name="Guerin E."/>
            <person name="Ross R.P."/>
            <person name="Hill C."/>
        </authorList>
    </citation>
    <scope>NUCLEOTIDE SEQUENCE [LARGE SCALE GENOMIC DNA]</scope>
</reference>
<evidence type="ECO:0000313" key="2">
    <source>
        <dbReference type="Proteomes" id="UP000593741"/>
    </source>
</evidence>
<dbReference type="RefSeq" id="YP_010112268.1">
    <property type="nucleotide sequence ID" value="NC_055890.1"/>
</dbReference>
<dbReference type="Proteomes" id="UP000593741">
    <property type="component" value="Genome"/>
</dbReference>
<organism evidence="1 2">
    <name type="scientific">uncultured phage cr56_1</name>
    <dbReference type="NCBI Taxonomy" id="2772081"/>
    <lineage>
        <taxon>Viruses</taxon>
        <taxon>Duplodnaviria</taxon>
        <taxon>Heunggongvirae</taxon>
        <taxon>Uroviricota</taxon>
        <taxon>Caudoviricetes</taxon>
        <taxon>Crassvirales</taxon>
        <taxon>Suoliviridae</taxon>
        <taxon>Loutivirinae</taxon>
        <taxon>Buchavirus</taxon>
        <taxon>Buchavirus faecalis</taxon>
    </lineage>
</organism>
<protein>
    <submittedName>
        <fullName evidence="1">Uncharacterized protein</fullName>
    </submittedName>
</protein>
<evidence type="ECO:0000313" key="1">
    <source>
        <dbReference type="EMBL" id="QOR56816.1"/>
    </source>
</evidence>
<dbReference type="GeneID" id="65130735"/>
<sequence>MAKEEVKVADVLSTENIEDVIKNGAVVTAEIAEAAAKKVAEAKKEQLTKELISIVNKADYTHKRMVLSMKKTKKEANIKVEYLKKYTALVEDLKSGNATLSTTEFQKQATEAKNIAVKALRENDKWYEETCDALDNQYPEARYSWRYDDAIVGR</sequence>
<keyword evidence="2" id="KW-1185">Reference proteome</keyword>